<gene>
    <name evidence="1" type="ORF">AVEN_47703_1</name>
</gene>
<dbReference type="AlphaFoldDB" id="A0A4Y2P8A4"/>
<keyword evidence="2" id="KW-1185">Reference proteome</keyword>
<evidence type="ECO:0000313" key="1">
    <source>
        <dbReference type="EMBL" id="GBN47269.1"/>
    </source>
</evidence>
<reference evidence="1 2" key="1">
    <citation type="journal article" date="2019" name="Sci. Rep.">
        <title>Orb-weaving spider Araneus ventricosus genome elucidates the spidroin gene catalogue.</title>
        <authorList>
            <person name="Kono N."/>
            <person name="Nakamura H."/>
            <person name="Ohtoshi R."/>
            <person name="Moran D.A.P."/>
            <person name="Shinohara A."/>
            <person name="Yoshida Y."/>
            <person name="Fujiwara M."/>
            <person name="Mori M."/>
            <person name="Tomita M."/>
            <person name="Arakawa K."/>
        </authorList>
    </citation>
    <scope>NUCLEOTIDE SEQUENCE [LARGE SCALE GENOMIC DNA]</scope>
</reference>
<proteinExistence type="predicted"/>
<dbReference type="Proteomes" id="UP000499080">
    <property type="component" value="Unassembled WGS sequence"/>
</dbReference>
<accession>A0A4Y2P8A4</accession>
<protein>
    <submittedName>
        <fullName evidence="1">Uncharacterized protein</fullName>
    </submittedName>
</protein>
<name>A0A4Y2P8A4_ARAVE</name>
<organism evidence="1 2">
    <name type="scientific">Araneus ventricosus</name>
    <name type="common">Orbweaver spider</name>
    <name type="synonym">Epeira ventricosa</name>
    <dbReference type="NCBI Taxonomy" id="182803"/>
    <lineage>
        <taxon>Eukaryota</taxon>
        <taxon>Metazoa</taxon>
        <taxon>Ecdysozoa</taxon>
        <taxon>Arthropoda</taxon>
        <taxon>Chelicerata</taxon>
        <taxon>Arachnida</taxon>
        <taxon>Araneae</taxon>
        <taxon>Araneomorphae</taxon>
        <taxon>Entelegynae</taxon>
        <taxon>Araneoidea</taxon>
        <taxon>Araneidae</taxon>
        <taxon>Araneus</taxon>
    </lineage>
</organism>
<evidence type="ECO:0000313" key="2">
    <source>
        <dbReference type="Proteomes" id="UP000499080"/>
    </source>
</evidence>
<comment type="caution">
    <text evidence="1">The sequence shown here is derived from an EMBL/GenBank/DDBJ whole genome shotgun (WGS) entry which is preliminary data.</text>
</comment>
<sequence length="153" mass="17734">MIAAQQIISSLRNSDAIWIYAKYKKILQFPEWSGFMELLTQHEEHYKSRVVYLPTFHKQSCKCLIPFKLRCYMFLKIVSNGHATCVISLINPFTSKQIRLLLHPLKTMGFQNSGETRRFSYGHVLSWIGWLDHGRSSGLKAELSTIYASNFPC</sequence>
<dbReference type="EMBL" id="BGPR01010646">
    <property type="protein sequence ID" value="GBN47269.1"/>
    <property type="molecule type" value="Genomic_DNA"/>
</dbReference>